<reference evidence="2 3" key="1">
    <citation type="submission" date="2020-08" db="EMBL/GenBank/DDBJ databases">
        <title>Acidobacteriota in marine sediments use diverse sulfur dissimilation pathways.</title>
        <authorList>
            <person name="Wasmund K."/>
        </authorList>
    </citation>
    <scope>NUCLEOTIDE SEQUENCE [LARGE SCALE GENOMIC DNA]</scope>
    <source>
        <strain evidence="2">MAG AM3-A</strain>
    </source>
</reference>
<feature type="compositionally biased region" description="Basic and acidic residues" evidence="1">
    <location>
        <begin position="264"/>
        <end position="275"/>
    </location>
</feature>
<dbReference type="Pfam" id="PF11306">
    <property type="entry name" value="DUF3108"/>
    <property type="match status" value="1"/>
</dbReference>
<proteinExistence type="predicted"/>
<dbReference type="AlphaFoldDB" id="A0A8J7C2Y7"/>
<gene>
    <name evidence="2" type="ORF">IFJ97_00050</name>
</gene>
<dbReference type="InterPro" id="IPR021457">
    <property type="entry name" value="DUF3108"/>
</dbReference>
<protein>
    <submittedName>
        <fullName evidence="2">DUF3108 domain-containing protein</fullName>
    </submittedName>
</protein>
<comment type="caution">
    <text evidence="2">The sequence shown here is derived from an EMBL/GenBank/DDBJ whole genome shotgun (WGS) entry which is preliminary data.</text>
</comment>
<dbReference type="EMBL" id="JACXWA010000002">
    <property type="protein sequence ID" value="MBD3869735.1"/>
    <property type="molecule type" value="Genomic_DNA"/>
</dbReference>
<evidence type="ECO:0000313" key="3">
    <source>
        <dbReference type="Proteomes" id="UP000598633"/>
    </source>
</evidence>
<feature type="region of interest" description="Disordered" evidence="1">
    <location>
        <begin position="259"/>
        <end position="288"/>
    </location>
</feature>
<name>A0A8J7C2Y7_9BACT</name>
<evidence type="ECO:0000256" key="1">
    <source>
        <dbReference type="SAM" id="MobiDB-lite"/>
    </source>
</evidence>
<evidence type="ECO:0000313" key="2">
    <source>
        <dbReference type="EMBL" id="MBD3869735.1"/>
    </source>
</evidence>
<organism evidence="2 3">
    <name type="scientific">Candidatus Sulfomarinibacter kjeldsenii</name>
    <dbReference type="NCBI Taxonomy" id="2885994"/>
    <lineage>
        <taxon>Bacteria</taxon>
        <taxon>Pseudomonadati</taxon>
        <taxon>Acidobacteriota</taxon>
        <taxon>Thermoanaerobaculia</taxon>
        <taxon>Thermoanaerobaculales</taxon>
        <taxon>Candidatus Sulfomarinibacteraceae</taxon>
        <taxon>Candidatus Sulfomarinibacter</taxon>
    </lineage>
</organism>
<sequence>MRLIGRPHAALGLALAVLVLGMTTVVVYRAEPQSSGTAQTLPAFPTEGPFHYKVEYLGVTCGHMTVESRLEEYEGRPAYHVVMTACNTRFFNKIYRVDGQIDSWVDAKTMSTLAYESDITERGRRKIRRYRVDYEKGVVRAEKYGKFKTVPYEGEVALDPLAYIFRGRVLAGGPGSTFDLNILTDHGVTATGTRVGDLKKIKTADGKKKLLRVQPLTADGEMFSRKGEFIYWIDPDVTRHLYRLDFKLPFGRLLAKYTGPADGPVDRRTEAEKADPGPPVEQESEKPN</sequence>
<accession>A0A8J7C2Y7</accession>
<dbReference type="Proteomes" id="UP000598633">
    <property type="component" value="Unassembled WGS sequence"/>
</dbReference>